<name>A0A7T0C3T6_9BACT</name>
<reference evidence="2" key="1">
    <citation type="submission" date="2020-02" db="EMBL/GenBank/DDBJ databases">
        <title>Genomic and physiological characterization of two novel Nitrospinaceae genera.</title>
        <authorList>
            <person name="Mueller A.J."/>
            <person name="Jung M.-Y."/>
            <person name="Strachan C.R."/>
            <person name="Herbold C.W."/>
            <person name="Kirkegaard R.H."/>
            <person name="Daims H."/>
        </authorList>
    </citation>
    <scope>NUCLEOTIDE SEQUENCE [LARGE SCALE GENOMIC DNA]</scope>
</reference>
<dbReference type="AlphaFoldDB" id="A0A7T0C3T6"/>
<dbReference type="KEGG" id="nva:G3M78_11875"/>
<gene>
    <name evidence="1" type="ORF">G3M78_11875</name>
</gene>
<dbReference type="Proteomes" id="UP000594464">
    <property type="component" value="Chromosome"/>
</dbReference>
<dbReference type="EMBL" id="CP048620">
    <property type="protein sequence ID" value="QPJ66054.1"/>
    <property type="molecule type" value="Genomic_DNA"/>
</dbReference>
<accession>A0A7T0C3T6</accession>
<sequence>MTFSDDASDLPLSQDSLEAQWSARDISMMNVTEVFARKPGILKKAEAQLTRLKESIEIVLPDYASALPAEANIQKWQIARGENHKNFPFISLDIPQYFSKTEMFAFRTLFWWGHYLGFALILKGEKLPGYIKRLTELKNGDEWKDVYFSSAQTPWEWGLESCQNAQETSNDSIEDIVSNIQYLKLCRVFPLDAPEFNQLDWAKEGATSFKIMAEVAR</sequence>
<proteinExistence type="predicted"/>
<organism evidence="1 2">
    <name type="scientific">Candidatus Nitrohelix vancouverensis</name>
    <dbReference type="NCBI Taxonomy" id="2705534"/>
    <lineage>
        <taxon>Bacteria</taxon>
        <taxon>Pseudomonadati</taxon>
        <taxon>Nitrospinota/Tectimicrobiota group</taxon>
        <taxon>Nitrospinota</taxon>
        <taxon>Nitrospinia</taxon>
        <taxon>Nitrospinales</taxon>
        <taxon>Nitrospinaceae</taxon>
        <taxon>Candidatus Nitrohelix</taxon>
    </lineage>
</organism>
<protein>
    <submittedName>
        <fullName evidence="1">Uncharacterized protein</fullName>
    </submittedName>
</protein>
<evidence type="ECO:0000313" key="2">
    <source>
        <dbReference type="Proteomes" id="UP000594464"/>
    </source>
</evidence>
<evidence type="ECO:0000313" key="1">
    <source>
        <dbReference type="EMBL" id="QPJ66054.1"/>
    </source>
</evidence>